<dbReference type="EMBL" id="JAVREJ010000059">
    <property type="protein sequence ID" value="MDT0353997.1"/>
    <property type="molecule type" value="Genomic_DNA"/>
</dbReference>
<evidence type="ECO:0000313" key="3">
    <source>
        <dbReference type="Proteomes" id="UP001183202"/>
    </source>
</evidence>
<keyword evidence="3" id="KW-1185">Reference proteome</keyword>
<organism evidence="2 3">
    <name type="scientific">Pseudonocardia charpentierae</name>
    <dbReference type="NCBI Taxonomy" id="3075545"/>
    <lineage>
        <taxon>Bacteria</taxon>
        <taxon>Bacillati</taxon>
        <taxon>Actinomycetota</taxon>
        <taxon>Actinomycetes</taxon>
        <taxon>Pseudonocardiales</taxon>
        <taxon>Pseudonocardiaceae</taxon>
        <taxon>Pseudonocardia</taxon>
    </lineage>
</organism>
<evidence type="ECO:0000313" key="2">
    <source>
        <dbReference type="EMBL" id="MDT0353997.1"/>
    </source>
</evidence>
<name>A0ABU2NK82_9PSEU</name>
<reference evidence="3" key="1">
    <citation type="submission" date="2023-07" db="EMBL/GenBank/DDBJ databases">
        <title>30 novel species of actinomycetes from the DSMZ collection.</title>
        <authorList>
            <person name="Nouioui I."/>
        </authorList>
    </citation>
    <scope>NUCLEOTIDE SEQUENCE [LARGE SCALE GENOMIC DNA]</scope>
    <source>
        <strain evidence="3">DSM 45834</strain>
    </source>
</reference>
<proteinExistence type="predicted"/>
<accession>A0ABU2NK82</accession>
<sequence>MSEVAVVVAVVAAPVAAKLAADGGRVPAELGGDPPHARPSRRWVAMR</sequence>
<evidence type="ECO:0000256" key="1">
    <source>
        <dbReference type="SAM" id="MobiDB-lite"/>
    </source>
</evidence>
<feature type="region of interest" description="Disordered" evidence="1">
    <location>
        <begin position="24"/>
        <end position="47"/>
    </location>
</feature>
<gene>
    <name evidence="2" type="ORF">RM445_31430</name>
</gene>
<comment type="caution">
    <text evidence="2">The sequence shown here is derived from an EMBL/GenBank/DDBJ whole genome shotgun (WGS) entry which is preliminary data.</text>
</comment>
<dbReference type="Proteomes" id="UP001183202">
    <property type="component" value="Unassembled WGS sequence"/>
</dbReference>
<protein>
    <submittedName>
        <fullName evidence="2">Uncharacterized protein</fullName>
    </submittedName>
</protein>